<organism evidence="4 5">
    <name type="scientific">Nostoc linckia z8</name>
    <dbReference type="NCBI Taxonomy" id="1628746"/>
    <lineage>
        <taxon>Bacteria</taxon>
        <taxon>Bacillati</taxon>
        <taxon>Cyanobacteriota</taxon>
        <taxon>Cyanophyceae</taxon>
        <taxon>Nostocales</taxon>
        <taxon>Nostocaceae</taxon>
        <taxon>Nostoc</taxon>
    </lineage>
</organism>
<dbReference type="EMBL" id="LAHD01000051">
    <property type="protein sequence ID" value="PHK02590.1"/>
    <property type="molecule type" value="Genomic_DNA"/>
</dbReference>
<name>A0A9Q5ZB47_NOSLI</name>
<dbReference type="Gene3D" id="3.90.550.10">
    <property type="entry name" value="Spore Coat Polysaccharide Biosynthesis Protein SpsA, Chain A"/>
    <property type="match status" value="1"/>
</dbReference>
<evidence type="ECO:0000313" key="5">
    <source>
        <dbReference type="Proteomes" id="UP000222310"/>
    </source>
</evidence>
<dbReference type="AlphaFoldDB" id="A0A9Q5ZB47"/>
<dbReference type="InterPro" id="IPR050748">
    <property type="entry name" value="Glycosyltrans_8_dom-fam"/>
</dbReference>
<evidence type="ECO:0000313" key="4">
    <source>
        <dbReference type="EMBL" id="PHK02590.1"/>
    </source>
</evidence>
<evidence type="ECO:0000256" key="2">
    <source>
        <dbReference type="ARBA" id="ARBA00022679"/>
    </source>
</evidence>
<dbReference type="SUPFAM" id="SSF53448">
    <property type="entry name" value="Nucleotide-diphospho-sugar transferases"/>
    <property type="match status" value="1"/>
</dbReference>
<dbReference type="InterPro" id="IPR029044">
    <property type="entry name" value="Nucleotide-diphossugar_trans"/>
</dbReference>
<dbReference type="Pfam" id="PF01501">
    <property type="entry name" value="Glyco_transf_8"/>
    <property type="match status" value="1"/>
</dbReference>
<keyword evidence="3" id="KW-0479">Metal-binding</keyword>
<sequence>MINANNEPIVLVSTADNNYAIALAVTIKSAIVNLKNKRRVVLYVLNGDITQANKDKILKSLDPEQVEIFWLKPDETLLSNMKLDENYNTLAIYYRLFIPQLIPQHFDKAIYLDSDIVVLGDLEELWNIDVQDTYVFAAQDIWKRYIRNAKGLRNYEETGISPDHKYFNAGVLIINLEKWRTDNIGAKAIEYLEKNKEYIRLHDQDGLNAVLAGQWKELDPTWNQMQAIHEYSSWTESPYTEEVYNRALHNPNIVHFATFPKPWQENCKHPKQDLFFEYLNLTAWNSPVLVNSHS</sequence>
<dbReference type="CDD" id="cd04194">
    <property type="entry name" value="GT8_A4GalT_like"/>
    <property type="match status" value="1"/>
</dbReference>
<dbReference type="Proteomes" id="UP000222310">
    <property type="component" value="Unassembled WGS sequence"/>
</dbReference>
<dbReference type="GeneID" id="57095237"/>
<dbReference type="PANTHER" id="PTHR13778">
    <property type="entry name" value="GLYCOSYLTRANSFERASE 8 DOMAIN-CONTAINING PROTEIN"/>
    <property type="match status" value="1"/>
</dbReference>
<evidence type="ECO:0000256" key="3">
    <source>
        <dbReference type="ARBA" id="ARBA00022723"/>
    </source>
</evidence>
<dbReference type="PANTHER" id="PTHR13778:SF47">
    <property type="entry name" value="LIPOPOLYSACCHARIDE 1,3-GALACTOSYLTRANSFERASE"/>
    <property type="match status" value="1"/>
</dbReference>
<dbReference type="RefSeq" id="WP_099067685.1">
    <property type="nucleotide sequence ID" value="NZ_LAHD01000051.1"/>
</dbReference>
<reference evidence="4 5" key="1">
    <citation type="submission" date="2015-02" db="EMBL/GenBank/DDBJ databases">
        <title>Nostoc linckia genome annotation.</title>
        <authorList>
            <person name="Zhou Z."/>
        </authorList>
    </citation>
    <scope>NUCLEOTIDE SEQUENCE [LARGE SCALE GENOMIC DNA]</scope>
    <source>
        <strain evidence="5">z8</strain>
    </source>
</reference>
<dbReference type="GO" id="GO:0046872">
    <property type="term" value="F:metal ion binding"/>
    <property type="evidence" value="ECO:0007669"/>
    <property type="project" value="UniProtKB-KW"/>
</dbReference>
<keyword evidence="1" id="KW-0328">Glycosyltransferase</keyword>
<evidence type="ECO:0000256" key="1">
    <source>
        <dbReference type="ARBA" id="ARBA00022676"/>
    </source>
</evidence>
<keyword evidence="2 4" id="KW-0808">Transferase</keyword>
<protein>
    <submittedName>
        <fullName evidence="4">Glycosyl transferase</fullName>
    </submittedName>
</protein>
<dbReference type="GO" id="GO:0016757">
    <property type="term" value="F:glycosyltransferase activity"/>
    <property type="evidence" value="ECO:0007669"/>
    <property type="project" value="UniProtKB-KW"/>
</dbReference>
<gene>
    <name evidence="4" type="ORF">VF08_18190</name>
</gene>
<accession>A0A9Q5ZB47</accession>
<proteinExistence type="predicted"/>
<comment type="caution">
    <text evidence="4">The sequence shown here is derived from an EMBL/GenBank/DDBJ whole genome shotgun (WGS) entry which is preliminary data.</text>
</comment>
<dbReference type="InterPro" id="IPR002495">
    <property type="entry name" value="Glyco_trans_8"/>
</dbReference>